<evidence type="ECO:0000259" key="8">
    <source>
        <dbReference type="Pfam" id="PF01490"/>
    </source>
</evidence>
<sequence length="504" mass="56607">MPEYRTQNQYSTSVGLVYIFNLIVGTGALTLPAVFARSGWLLGIFVITILALISFITATFVIEAMASANAITHWNKIQDQKRNSADHEPSNSDSEDTPLVSQLLQNRRRSGRGSPDFASSRYYVIDEKMEMGEMATIFFDKLGTSLFYICLIVYLYGDLSIYATAIGKSMADVACTHQPVNISCNETIPDSAVCWEGLYYNRMDAYRMFLTAFITILGPFVFFNVQKTKYLQLITSGMRWIAFSFMILYALRILIVSGPRNSPPAVALVGIPGLFGVCVYSFMCHHSLPALVAPITNKMNINRSLSFDYILIALFYLLLALTGTFAFQHLDDLYTLDFSPRGNGFCSKTDNTLLLISEYYLAVFPVFTLSTSFPVIAITLKNNLQSLFLGSDNSTYNYFIREILFPILAIFPPYAIAMTTKNLKVLVGLTGSFAGVGIQYLLPTFLVYYARKKTNSVIGLGVRNKFMSPFAGQHWLSFVVIWACACMILVSFHLYEQWIYSKYT</sequence>
<dbReference type="GO" id="GO:0016020">
    <property type="term" value="C:membrane"/>
    <property type="evidence" value="ECO:0007669"/>
    <property type="project" value="UniProtKB-SubCell"/>
</dbReference>
<keyword evidence="4 7" id="KW-0472">Membrane</keyword>
<evidence type="ECO:0000256" key="5">
    <source>
        <dbReference type="ARBA" id="ARBA00023180"/>
    </source>
</evidence>
<evidence type="ECO:0000256" key="2">
    <source>
        <dbReference type="ARBA" id="ARBA00022692"/>
    </source>
</evidence>
<reference evidence="9 10" key="1">
    <citation type="submission" date="2020-08" db="EMBL/GenBank/DDBJ databases">
        <title>Aphidius gifuensis genome sequencing and assembly.</title>
        <authorList>
            <person name="Du Z."/>
        </authorList>
    </citation>
    <scope>NUCLEOTIDE SEQUENCE [LARGE SCALE GENOMIC DNA]</scope>
    <source>
        <strain evidence="9">YNYX2018</strain>
        <tissue evidence="9">Adults</tissue>
    </source>
</reference>
<dbReference type="PANTHER" id="PTHR16189">
    <property type="entry name" value="TRANSMEMBRANE PROTEIN 104-RELATED"/>
    <property type="match status" value="1"/>
</dbReference>
<keyword evidence="2 7" id="KW-0812">Transmembrane</keyword>
<dbReference type="OrthoDB" id="294541at2759"/>
<proteinExistence type="inferred from homology"/>
<feature type="transmembrane region" description="Helical" evidence="7">
    <location>
        <begin position="267"/>
        <end position="288"/>
    </location>
</feature>
<feature type="transmembrane region" description="Helical" evidence="7">
    <location>
        <begin position="40"/>
        <end position="62"/>
    </location>
</feature>
<name>A0A834XR11_APHGI</name>
<dbReference type="PANTHER" id="PTHR16189:SF0">
    <property type="entry name" value="TRANSMEMBRANE PROTEIN 104"/>
    <property type="match status" value="1"/>
</dbReference>
<evidence type="ECO:0000256" key="6">
    <source>
        <dbReference type="ARBA" id="ARBA00038166"/>
    </source>
</evidence>
<accession>A0A834XR11</accession>
<dbReference type="EMBL" id="JACMRX010000005">
    <property type="protein sequence ID" value="KAF7990097.1"/>
    <property type="molecule type" value="Genomic_DNA"/>
</dbReference>
<evidence type="ECO:0000256" key="7">
    <source>
        <dbReference type="SAM" id="Phobius"/>
    </source>
</evidence>
<feature type="transmembrane region" description="Helical" evidence="7">
    <location>
        <begin position="12"/>
        <end position="34"/>
    </location>
</feature>
<feature type="domain" description="Amino acid transporter transmembrane" evidence="8">
    <location>
        <begin position="132"/>
        <end position="456"/>
    </location>
</feature>
<dbReference type="Proteomes" id="UP000639338">
    <property type="component" value="Unassembled WGS sequence"/>
</dbReference>
<protein>
    <recommendedName>
        <fullName evidence="8">Amino acid transporter transmembrane domain-containing protein</fullName>
    </recommendedName>
</protein>
<feature type="transmembrane region" description="Helical" evidence="7">
    <location>
        <begin position="399"/>
        <end position="419"/>
    </location>
</feature>
<comment type="caution">
    <text evidence="9">The sequence shown here is derived from an EMBL/GenBank/DDBJ whole genome shotgun (WGS) entry which is preliminary data.</text>
</comment>
<keyword evidence="5" id="KW-0325">Glycoprotein</keyword>
<keyword evidence="3 7" id="KW-1133">Transmembrane helix</keyword>
<feature type="transmembrane region" description="Helical" evidence="7">
    <location>
        <begin position="205"/>
        <end position="225"/>
    </location>
</feature>
<comment type="subcellular location">
    <subcellularLocation>
        <location evidence="1">Membrane</location>
        <topology evidence="1">Multi-pass membrane protein</topology>
    </subcellularLocation>
</comment>
<feature type="transmembrane region" description="Helical" evidence="7">
    <location>
        <begin position="237"/>
        <end position="255"/>
    </location>
</feature>
<dbReference type="InterPro" id="IPR013057">
    <property type="entry name" value="AA_transpt_TM"/>
</dbReference>
<feature type="transmembrane region" description="Helical" evidence="7">
    <location>
        <begin position="359"/>
        <end position="378"/>
    </location>
</feature>
<feature type="transmembrane region" description="Helical" evidence="7">
    <location>
        <begin position="309"/>
        <end position="330"/>
    </location>
</feature>
<feature type="transmembrane region" description="Helical" evidence="7">
    <location>
        <begin position="138"/>
        <end position="157"/>
    </location>
</feature>
<keyword evidence="10" id="KW-1185">Reference proteome</keyword>
<gene>
    <name evidence="9" type="ORF">HCN44_009086</name>
</gene>
<feature type="transmembrane region" description="Helical" evidence="7">
    <location>
        <begin position="425"/>
        <end position="450"/>
    </location>
</feature>
<dbReference type="Pfam" id="PF01490">
    <property type="entry name" value="Aa_trans"/>
    <property type="match status" value="1"/>
</dbReference>
<evidence type="ECO:0000313" key="10">
    <source>
        <dbReference type="Proteomes" id="UP000639338"/>
    </source>
</evidence>
<evidence type="ECO:0000313" key="9">
    <source>
        <dbReference type="EMBL" id="KAF7990097.1"/>
    </source>
</evidence>
<comment type="similarity">
    <text evidence="6">Belongs to the TMEM104 family.</text>
</comment>
<dbReference type="AlphaFoldDB" id="A0A834XR11"/>
<evidence type="ECO:0000256" key="4">
    <source>
        <dbReference type="ARBA" id="ARBA00023136"/>
    </source>
</evidence>
<evidence type="ECO:0000256" key="3">
    <source>
        <dbReference type="ARBA" id="ARBA00022989"/>
    </source>
</evidence>
<evidence type="ECO:0000256" key="1">
    <source>
        <dbReference type="ARBA" id="ARBA00004141"/>
    </source>
</evidence>
<organism evidence="9 10">
    <name type="scientific">Aphidius gifuensis</name>
    <name type="common">Parasitoid wasp</name>
    <dbReference type="NCBI Taxonomy" id="684658"/>
    <lineage>
        <taxon>Eukaryota</taxon>
        <taxon>Metazoa</taxon>
        <taxon>Ecdysozoa</taxon>
        <taxon>Arthropoda</taxon>
        <taxon>Hexapoda</taxon>
        <taxon>Insecta</taxon>
        <taxon>Pterygota</taxon>
        <taxon>Neoptera</taxon>
        <taxon>Endopterygota</taxon>
        <taxon>Hymenoptera</taxon>
        <taxon>Apocrita</taxon>
        <taxon>Ichneumonoidea</taxon>
        <taxon>Braconidae</taxon>
        <taxon>Aphidiinae</taxon>
        <taxon>Aphidius</taxon>
    </lineage>
</organism>
<feature type="transmembrane region" description="Helical" evidence="7">
    <location>
        <begin position="475"/>
        <end position="495"/>
    </location>
</feature>